<keyword evidence="4" id="KW-1185">Reference proteome</keyword>
<evidence type="ECO:0000259" key="2">
    <source>
        <dbReference type="Pfam" id="PF14616"/>
    </source>
</evidence>
<dbReference type="Pfam" id="PF14616">
    <property type="entry name" value="Rua1_C"/>
    <property type="match status" value="1"/>
</dbReference>
<dbReference type="InterPro" id="IPR028012">
    <property type="entry name" value="Rua1_C"/>
</dbReference>
<organism evidence="3 4">
    <name type="scientific">Clathrus columnatus</name>
    <dbReference type="NCBI Taxonomy" id="1419009"/>
    <lineage>
        <taxon>Eukaryota</taxon>
        <taxon>Fungi</taxon>
        <taxon>Dikarya</taxon>
        <taxon>Basidiomycota</taxon>
        <taxon>Agaricomycotina</taxon>
        <taxon>Agaricomycetes</taxon>
        <taxon>Phallomycetidae</taxon>
        <taxon>Phallales</taxon>
        <taxon>Clathraceae</taxon>
        <taxon>Clathrus</taxon>
    </lineage>
</organism>
<dbReference type="PANTHER" id="PTHR28125">
    <property type="entry name" value="MEIOTIC EXPRESSION UP-REGULATED PROTEIN 26"/>
    <property type="match status" value="1"/>
</dbReference>
<dbReference type="Proteomes" id="UP001050691">
    <property type="component" value="Unassembled WGS sequence"/>
</dbReference>
<proteinExistence type="predicted"/>
<dbReference type="EMBL" id="BPWL01000009">
    <property type="protein sequence ID" value="GJJ14295.1"/>
    <property type="molecule type" value="Genomic_DNA"/>
</dbReference>
<evidence type="ECO:0000313" key="3">
    <source>
        <dbReference type="EMBL" id="GJJ14295.1"/>
    </source>
</evidence>
<evidence type="ECO:0000313" key="4">
    <source>
        <dbReference type="Proteomes" id="UP001050691"/>
    </source>
</evidence>
<feature type="region of interest" description="Disordered" evidence="1">
    <location>
        <begin position="256"/>
        <end position="343"/>
    </location>
</feature>
<feature type="compositionally biased region" description="Polar residues" evidence="1">
    <location>
        <begin position="294"/>
        <end position="318"/>
    </location>
</feature>
<name>A0AAV5AIW0_9AGAM</name>
<reference evidence="3" key="1">
    <citation type="submission" date="2021-10" db="EMBL/GenBank/DDBJ databases">
        <title>De novo Genome Assembly of Clathrus columnatus (Basidiomycota, Fungi) Using Illumina and Nanopore Sequence Data.</title>
        <authorList>
            <person name="Ogiso-Tanaka E."/>
            <person name="Itagaki H."/>
            <person name="Hosoya T."/>
            <person name="Hosaka K."/>
        </authorList>
    </citation>
    <scope>NUCLEOTIDE SEQUENCE</scope>
    <source>
        <strain evidence="3">MO-923</strain>
    </source>
</reference>
<gene>
    <name evidence="3" type="ORF">Clacol_008559</name>
</gene>
<accession>A0AAV5AIW0</accession>
<feature type="compositionally biased region" description="Polar residues" evidence="1">
    <location>
        <begin position="59"/>
        <end position="72"/>
    </location>
</feature>
<dbReference type="AlphaFoldDB" id="A0AAV5AIW0"/>
<feature type="compositionally biased region" description="Polar residues" evidence="1">
    <location>
        <begin position="187"/>
        <end position="209"/>
    </location>
</feature>
<feature type="region of interest" description="Disordered" evidence="1">
    <location>
        <begin position="59"/>
        <end position="95"/>
    </location>
</feature>
<feature type="region of interest" description="Disordered" evidence="1">
    <location>
        <begin position="166"/>
        <end position="209"/>
    </location>
</feature>
<feature type="domain" description="Transcription regulator Rua1 C-terminal" evidence="2">
    <location>
        <begin position="473"/>
        <end position="590"/>
    </location>
</feature>
<comment type="caution">
    <text evidence="3">The sequence shown here is derived from an EMBL/GenBank/DDBJ whole genome shotgun (WGS) entry which is preliminary data.</text>
</comment>
<protein>
    <recommendedName>
        <fullName evidence="2">Transcription regulator Rua1 C-terminal domain-containing protein</fullName>
    </recommendedName>
</protein>
<dbReference type="PANTHER" id="PTHR28125:SF3">
    <property type="entry name" value="TRANSCRIPTION REGULATOR RUA1 C-TERMINAL DOMAIN-CONTAINING PROTEIN"/>
    <property type="match status" value="1"/>
</dbReference>
<sequence length="590" mass="66097">MPDFDILEIENNLDYSSASIKDILLSPDFFRQPAISISPGSRVFLSSIISEPDSSIDLNSDSPLNARFQTTPKLGYPDQHSPSPTNSFPELDASRLPPLFNNDLTKSCSELFPATKKTQLSSSSSSSAAAGNSPSLQQYHLESPVVRRSLGDVTPPYQFFTVSQLQHHTPVRKSTTTTTTRQRKSTMAFSSQSSIGSTDGQQPTTSIIAQSVSDTTPFIDRLRRTTGKLVPASFAPIHHSPSYAFSQKNIQLASPFSTDTSVERRSGSDEHDDSTTNHHPDDFAMTNYKPPNKCQFNFWNSPLTEPESPASSRSTSVAPTEPESEEDSNYHGPPRLGVRNRLDTTCVTIQETTKKLKPDDEISNTEQPKVKKRKIDSTEKSSNNNLKSIQKRITKGKSDVDTTFESIRETPFDLSLFRRTFPPDIPIREDYPSFYRQYPIIPYFFPHGCTTSVLAARTTKRSPPSITNEPRSAYDLYTPRFVKGVGINKVGLCPLCFEPNSRGGNNAIEWLAMKVSAYKYYHLQYVHGISSFTGAPFSPPVEFRITKRRPAEVRKHEKTELLQGRCHKCEKWVAIEGVKIGEVKVKELYW</sequence>
<feature type="compositionally biased region" description="Basic and acidic residues" evidence="1">
    <location>
        <begin position="261"/>
        <end position="282"/>
    </location>
</feature>
<evidence type="ECO:0000256" key="1">
    <source>
        <dbReference type="SAM" id="MobiDB-lite"/>
    </source>
</evidence>
<feature type="region of interest" description="Disordered" evidence="1">
    <location>
        <begin position="357"/>
        <end position="390"/>
    </location>
</feature>